<dbReference type="SUPFAM" id="SSF46955">
    <property type="entry name" value="Putative DNA-binding domain"/>
    <property type="match status" value="1"/>
</dbReference>
<evidence type="ECO:0000313" key="3">
    <source>
        <dbReference type="Proteomes" id="UP000245086"/>
    </source>
</evidence>
<keyword evidence="3" id="KW-1185">Reference proteome</keyword>
<dbReference type="RefSeq" id="WP_108986146.1">
    <property type="nucleotide sequence ID" value="NZ_BFBR01000011.1"/>
</dbReference>
<gene>
    <name evidence="2" type="ORF">PbB2_02951</name>
</gene>
<reference evidence="2 3" key="1">
    <citation type="journal article" date="2018" name="Genome Announc.">
        <title>Draft Genome Sequence of "Candidatus Phycosocius bacilliformis," an Alphaproteobacterial Ectosymbiont of the Hydrocarbon-Producing Green Alga Botryococcus braunii.</title>
        <authorList>
            <person name="Tanabe Y."/>
            <person name="Yamaguchi H."/>
            <person name="Watanabe M.M."/>
        </authorList>
    </citation>
    <scope>NUCLEOTIDE SEQUENCE [LARGE SCALE GENOMIC DNA]</scope>
    <source>
        <strain evidence="2 3">BOTRYCO-2</strain>
    </source>
</reference>
<dbReference type="InterPro" id="IPR041657">
    <property type="entry name" value="HTH_17"/>
</dbReference>
<evidence type="ECO:0000259" key="1">
    <source>
        <dbReference type="Pfam" id="PF12728"/>
    </source>
</evidence>
<sequence length="64" mass="6975">MEKLFSIVEAAELLGVSPSFLNKARMLGSGQVYVKIGRNVGYTSRDLEAYVESRKTAHTAQNAA</sequence>
<dbReference type="OrthoDB" id="7364180at2"/>
<dbReference type="Proteomes" id="UP000245086">
    <property type="component" value="Unassembled WGS sequence"/>
</dbReference>
<comment type="caution">
    <text evidence="2">The sequence shown here is derived from an EMBL/GenBank/DDBJ whole genome shotgun (WGS) entry which is preliminary data.</text>
</comment>
<name>A0A2P2EDX0_9PROT</name>
<dbReference type="AlphaFoldDB" id="A0A2P2EDX0"/>
<dbReference type="InterPro" id="IPR009061">
    <property type="entry name" value="DNA-bd_dom_put_sf"/>
</dbReference>
<proteinExistence type="predicted"/>
<dbReference type="Pfam" id="PF12728">
    <property type="entry name" value="HTH_17"/>
    <property type="match status" value="1"/>
</dbReference>
<feature type="domain" description="Helix-turn-helix" evidence="1">
    <location>
        <begin position="4"/>
        <end position="54"/>
    </location>
</feature>
<protein>
    <recommendedName>
        <fullName evidence="1">Helix-turn-helix domain-containing protein</fullName>
    </recommendedName>
</protein>
<dbReference type="EMBL" id="BFBR01000011">
    <property type="protein sequence ID" value="GBF59259.1"/>
    <property type="molecule type" value="Genomic_DNA"/>
</dbReference>
<evidence type="ECO:0000313" key="2">
    <source>
        <dbReference type="EMBL" id="GBF59259.1"/>
    </source>
</evidence>
<organism evidence="2 3">
    <name type="scientific">Candidatus Phycosocius bacilliformis</name>
    <dbReference type="NCBI Taxonomy" id="1445552"/>
    <lineage>
        <taxon>Bacteria</taxon>
        <taxon>Pseudomonadati</taxon>
        <taxon>Pseudomonadota</taxon>
        <taxon>Alphaproteobacteria</taxon>
        <taxon>Caulobacterales</taxon>
        <taxon>Caulobacterales incertae sedis</taxon>
        <taxon>Candidatus Phycosocius</taxon>
    </lineage>
</organism>
<accession>A0A2P2EDX0</accession>